<name>A0A6L2NSQ8_TANCI</name>
<proteinExistence type="predicted"/>
<accession>A0A6L2NSQ8</accession>
<evidence type="ECO:0000259" key="1">
    <source>
        <dbReference type="Pfam" id="PF13963"/>
    </source>
</evidence>
<dbReference type="EMBL" id="BKCJ010009903">
    <property type="protein sequence ID" value="GEU89170.1"/>
    <property type="molecule type" value="Genomic_DNA"/>
</dbReference>
<dbReference type="AlphaFoldDB" id="A0A6L2NSQ8"/>
<dbReference type="Pfam" id="PF13963">
    <property type="entry name" value="Transpos_assoc"/>
    <property type="match status" value="1"/>
</dbReference>
<gene>
    <name evidence="2" type="ORF">Tci_061148</name>
</gene>
<reference evidence="2" key="1">
    <citation type="journal article" date="2019" name="Sci. Rep.">
        <title>Draft genome of Tanacetum cinerariifolium, the natural source of mosquito coil.</title>
        <authorList>
            <person name="Yamashiro T."/>
            <person name="Shiraishi A."/>
            <person name="Satake H."/>
            <person name="Nakayama K."/>
        </authorList>
    </citation>
    <scope>NUCLEOTIDE SEQUENCE</scope>
</reference>
<dbReference type="InterPro" id="IPR029480">
    <property type="entry name" value="Transpos_assoc"/>
</dbReference>
<comment type="caution">
    <text evidence="2">The sequence shown here is derived from an EMBL/GenBank/DDBJ whole genome shotgun (WGS) entry which is preliminary data.</text>
</comment>
<feature type="domain" description="Transposase-associated" evidence="1">
    <location>
        <begin position="307"/>
        <end position="394"/>
    </location>
</feature>
<organism evidence="2">
    <name type="scientific">Tanacetum cinerariifolium</name>
    <name type="common">Dalmatian daisy</name>
    <name type="synonym">Chrysanthemum cinerariifolium</name>
    <dbReference type="NCBI Taxonomy" id="118510"/>
    <lineage>
        <taxon>Eukaryota</taxon>
        <taxon>Viridiplantae</taxon>
        <taxon>Streptophyta</taxon>
        <taxon>Embryophyta</taxon>
        <taxon>Tracheophyta</taxon>
        <taxon>Spermatophyta</taxon>
        <taxon>Magnoliopsida</taxon>
        <taxon>eudicotyledons</taxon>
        <taxon>Gunneridae</taxon>
        <taxon>Pentapetalae</taxon>
        <taxon>asterids</taxon>
        <taxon>campanulids</taxon>
        <taxon>Asterales</taxon>
        <taxon>Asteraceae</taxon>
        <taxon>Asteroideae</taxon>
        <taxon>Anthemideae</taxon>
        <taxon>Anthemidinae</taxon>
        <taxon>Tanacetum</taxon>
    </lineage>
</organism>
<sequence>MNMDQDRHMLMVDDNVENQFRQNAMQNVGHLVGQNAVQKQGIQNVGNRNGLSVVLEIANQHGNVNVKTTPAEGNGNGIKGNPINYASNCIVKPRKRDVAYHHTQLQITQKDKAWIQLSSEEFDFMAAAGSYDEIKKVTTNCNLQDNLQQASTSGTHSDKAPVYDSDGSAELAKEADESIAKQKALELKIERLLRKAVSQDIMSIVQSNFVVDTSNLQTKLECTKEHFKSCIIKKENEYAKLWNYWYKKCEECKYDKISYDKAYNDMQQKIERVQAQLGDQKDFVEGCGGLWDSLLTYLPLMSARGDRGWMYKRRNSEGRLCSYYQSKVNEFLNFAFSIERVVERKTFGSDVVFRIKCPCSKCKIKVFKKRDEVKFDLWHNGFIRGYTTWYAHGERKCRQAETGECSKPTEEDNVVGCTHIFIIQHFSQICIRILRKNKPQIRLPSNTMKC</sequence>
<protein>
    <recommendedName>
        <fullName evidence="1">Transposase-associated domain-containing protein</fullName>
    </recommendedName>
</protein>
<evidence type="ECO:0000313" key="2">
    <source>
        <dbReference type="EMBL" id="GEU89170.1"/>
    </source>
</evidence>